<dbReference type="InterPro" id="IPR053134">
    <property type="entry name" value="RNA-dir_DNA_polymerase"/>
</dbReference>
<protein>
    <recommendedName>
        <fullName evidence="3">Reverse transcriptase domain-containing protein</fullName>
    </recommendedName>
</protein>
<proteinExistence type="predicted"/>
<sequence length="148" mass="16816">MLWTLVVRLTSPFNGIIRRPGLRKMKAIPSITHGMIKFSVMGGTLTLRSSKIIPIECAIDLSRTRKTTPPAEHKLNVRKGCQPVRQKKRGQAAERNIAINDEVSKLVTAGIMREVHYHDWLSNPVMVRKSDNSWRMCADFKDLNKLVP</sequence>
<comment type="caution">
    <text evidence="1">The sequence shown here is derived from an EMBL/GenBank/DDBJ whole genome shotgun (WGS) entry which is preliminary data.</text>
</comment>
<dbReference type="PANTHER" id="PTHR24559">
    <property type="entry name" value="TRANSPOSON TY3-I GAG-POL POLYPROTEIN"/>
    <property type="match status" value="1"/>
</dbReference>
<dbReference type="InterPro" id="IPR043502">
    <property type="entry name" value="DNA/RNA_pol_sf"/>
</dbReference>
<organism evidence="1 2">
    <name type="scientific">Tanacetum coccineum</name>
    <dbReference type="NCBI Taxonomy" id="301880"/>
    <lineage>
        <taxon>Eukaryota</taxon>
        <taxon>Viridiplantae</taxon>
        <taxon>Streptophyta</taxon>
        <taxon>Embryophyta</taxon>
        <taxon>Tracheophyta</taxon>
        <taxon>Spermatophyta</taxon>
        <taxon>Magnoliopsida</taxon>
        <taxon>eudicotyledons</taxon>
        <taxon>Gunneridae</taxon>
        <taxon>Pentapetalae</taxon>
        <taxon>asterids</taxon>
        <taxon>campanulids</taxon>
        <taxon>Asterales</taxon>
        <taxon>Asteraceae</taxon>
        <taxon>Asteroideae</taxon>
        <taxon>Anthemideae</taxon>
        <taxon>Anthemidinae</taxon>
        <taxon>Tanacetum</taxon>
    </lineage>
</organism>
<keyword evidence="2" id="KW-1185">Reference proteome</keyword>
<dbReference type="EMBL" id="BQNB010015130">
    <property type="protein sequence ID" value="GJT36365.1"/>
    <property type="molecule type" value="Genomic_DNA"/>
</dbReference>
<reference evidence="1" key="1">
    <citation type="journal article" date="2022" name="Int. J. Mol. Sci.">
        <title>Draft Genome of Tanacetum Coccineum: Genomic Comparison of Closely Related Tanacetum-Family Plants.</title>
        <authorList>
            <person name="Yamashiro T."/>
            <person name="Shiraishi A."/>
            <person name="Nakayama K."/>
            <person name="Satake H."/>
        </authorList>
    </citation>
    <scope>NUCLEOTIDE SEQUENCE</scope>
</reference>
<name>A0ABQ5DAR9_9ASTR</name>
<accession>A0ABQ5DAR9</accession>
<dbReference type="Proteomes" id="UP001151760">
    <property type="component" value="Unassembled WGS sequence"/>
</dbReference>
<gene>
    <name evidence="1" type="ORF">Tco_0926784</name>
</gene>
<evidence type="ECO:0008006" key="3">
    <source>
        <dbReference type="Google" id="ProtNLM"/>
    </source>
</evidence>
<reference evidence="1" key="2">
    <citation type="submission" date="2022-01" db="EMBL/GenBank/DDBJ databases">
        <authorList>
            <person name="Yamashiro T."/>
            <person name="Shiraishi A."/>
            <person name="Satake H."/>
            <person name="Nakayama K."/>
        </authorList>
    </citation>
    <scope>NUCLEOTIDE SEQUENCE</scope>
</reference>
<evidence type="ECO:0000313" key="2">
    <source>
        <dbReference type="Proteomes" id="UP001151760"/>
    </source>
</evidence>
<dbReference type="SUPFAM" id="SSF56672">
    <property type="entry name" value="DNA/RNA polymerases"/>
    <property type="match status" value="1"/>
</dbReference>
<evidence type="ECO:0000313" key="1">
    <source>
        <dbReference type="EMBL" id="GJT36365.1"/>
    </source>
</evidence>
<dbReference type="PANTHER" id="PTHR24559:SF444">
    <property type="entry name" value="REVERSE TRANSCRIPTASE DOMAIN-CONTAINING PROTEIN"/>
    <property type="match status" value="1"/>
</dbReference>
<dbReference type="Gene3D" id="3.10.10.10">
    <property type="entry name" value="HIV Type 1 Reverse Transcriptase, subunit A, domain 1"/>
    <property type="match status" value="1"/>
</dbReference>